<feature type="binding site" evidence="8">
    <location>
        <begin position="227"/>
        <end position="228"/>
    </location>
    <ligand>
        <name>substrate</name>
    </ligand>
</feature>
<dbReference type="InterPro" id="IPR000652">
    <property type="entry name" value="Triosephosphate_isomerase"/>
</dbReference>
<dbReference type="STRING" id="56804.BAE46_02070"/>
<dbReference type="GO" id="GO:0046166">
    <property type="term" value="P:glyceraldehyde-3-phosphate biosynthetic process"/>
    <property type="evidence" value="ECO:0007669"/>
    <property type="project" value="TreeGrafter"/>
</dbReference>
<name>H5TAB3_9ALTE</name>
<dbReference type="Proteomes" id="UP000053586">
    <property type="component" value="Unassembled WGS sequence"/>
</dbReference>
<comment type="pathway">
    <text evidence="1 8 9">Carbohydrate degradation; glycolysis; D-glyceraldehyde 3-phosphate from glycerone phosphate: step 1/1.</text>
</comment>
<feature type="active site" description="Proton acceptor" evidence="8">
    <location>
        <position position="162"/>
    </location>
</feature>
<dbReference type="GO" id="GO:0006096">
    <property type="term" value="P:glycolytic process"/>
    <property type="evidence" value="ECO:0007669"/>
    <property type="project" value="UniProtKB-UniRule"/>
</dbReference>
<dbReference type="GO" id="GO:0006094">
    <property type="term" value="P:gluconeogenesis"/>
    <property type="evidence" value="ECO:0007669"/>
    <property type="project" value="UniProtKB-UniRule"/>
</dbReference>
<dbReference type="NCBIfam" id="TIGR00419">
    <property type="entry name" value="tim"/>
    <property type="match status" value="1"/>
</dbReference>
<comment type="caution">
    <text evidence="10">The sequence shown here is derived from an EMBL/GenBank/DDBJ whole genome shotgun (WGS) entry which is preliminary data.</text>
</comment>
<dbReference type="PROSITE" id="PS51440">
    <property type="entry name" value="TIM_2"/>
    <property type="match status" value="1"/>
</dbReference>
<sequence length="244" mass="26147">MSNVRKPMVAGNWKMNGSLALLHTFISELKASPLLDTVLCLPYPYLAAASKASFKVGAQDCSQFGAGAHTGDIAVGMLQELGATYVIVGHSERRQDHNESNIAVALKVQTVLNAGLTPILCVGEPLKVREAGNVNKFVFEQLQAVIDVCSKDFLEKCIIAYEPIWAIGTGKTASPEQAQEVHQFIRTEIVKWNHNAVSTRLLYGGSVNASNAHALFAKPDIDGGLIGGASLKIDDFIAICNAVK</sequence>
<dbReference type="AlphaFoldDB" id="H5TAB3"/>
<dbReference type="UniPathway" id="UPA00109">
    <property type="reaction ID" value="UER00189"/>
</dbReference>
<dbReference type="eggNOG" id="COG0149">
    <property type="taxonomic scope" value="Bacteria"/>
</dbReference>
<evidence type="ECO:0000256" key="3">
    <source>
        <dbReference type="ARBA" id="ARBA00007422"/>
    </source>
</evidence>
<dbReference type="GO" id="GO:0019563">
    <property type="term" value="P:glycerol catabolic process"/>
    <property type="evidence" value="ECO:0007669"/>
    <property type="project" value="TreeGrafter"/>
</dbReference>
<dbReference type="InterPro" id="IPR013785">
    <property type="entry name" value="Aldolase_TIM"/>
</dbReference>
<dbReference type="RefSeq" id="WP_006004164.1">
    <property type="nucleotide sequence ID" value="NZ_BAET01000008.1"/>
</dbReference>
<dbReference type="PANTHER" id="PTHR21139:SF42">
    <property type="entry name" value="TRIOSEPHOSPHATE ISOMERASE"/>
    <property type="match status" value="1"/>
</dbReference>
<feature type="binding site" evidence="8">
    <location>
        <position position="206"/>
    </location>
    <ligand>
        <name>substrate</name>
    </ligand>
</feature>
<evidence type="ECO:0000256" key="5">
    <source>
        <dbReference type="ARBA" id="ARBA00022490"/>
    </source>
</evidence>
<comment type="subcellular location">
    <subcellularLocation>
        <location evidence="8 9">Cytoplasm</location>
    </subcellularLocation>
</comment>
<protein>
    <recommendedName>
        <fullName evidence="8 9">Triosephosphate isomerase</fullName>
        <shortName evidence="8">TIM</shortName>
        <shortName evidence="8">TPI</shortName>
        <ecNumber evidence="8 9">5.3.1.1</ecNumber>
    </recommendedName>
    <alternativeName>
        <fullName evidence="8">Triose-phosphate isomerase</fullName>
    </alternativeName>
</protein>
<dbReference type="OrthoDB" id="9809429at2"/>
<dbReference type="GO" id="GO:0005829">
    <property type="term" value="C:cytosol"/>
    <property type="evidence" value="ECO:0007669"/>
    <property type="project" value="TreeGrafter"/>
</dbReference>
<dbReference type="CDD" id="cd00311">
    <property type="entry name" value="TIM"/>
    <property type="match status" value="1"/>
</dbReference>
<dbReference type="Gene3D" id="3.20.20.70">
    <property type="entry name" value="Aldolase class I"/>
    <property type="match status" value="1"/>
</dbReference>
<dbReference type="UniPathway" id="UPA00138"/>
<evidence type="ECO:0000256" key="1">
    <source>
        <dbReference type="ARBA" id="ARBA00004680"/>
    </source>
</evidence>
<proteinExistence type="inferred from homology"/>
<comment type="subunit">
    <text evidence="8 9">Homodimer.</text>
</comment>
<feature type="binding site" evidence="8">
    <location>
        <begin position="12"/>
        <end position="14"/>
    </location>
    <ligand>
        <name>substrate</name>
    </ligand>
</feature>
<keyword evidence="6 8" id="KW-0324">Glycolysis</keyword>
<accession>H5TAB3</accession>
<dbReference type="GO" id="GO:0004807">
    <property type="term" value="F:triose-phosphate isomerase activity"/>
    <property type="evidence" value="ECO:0007669"/>
    <property type="project" value="UniProtKB-UniRule"/>
</dbReference>
<dbReference type="PROSITE" id="PS00171">
    <property type="entry name" value="TIM_1"/>
    <property type="match status" value="1"/>
</dbReference>
<dbReference type="FunFam" id="3.20.20.70:FF:000016">
    <property type="entry name" value="Triosephosphate isomerase"/>
    <property type="match status" value="1"/>
</dbReference>
<dbReference type="EMBL" id="BAET01000008">
    <property type="protein sequence ID" value="GAB55240.1"/>
    <property type="molecule type" value="Genomic_DNA"/>
</dbReference>
<feature type="active site" description="Electrophile" evidence="8">
    <location>
        <position position="90"/>
    </location>
</feature>
<reference evidence="10 11" key="2">
    <citation type="journal article" date="2017" name="Antonie Van Leeuwenhoek">
        <title>Rhizobium rhizosphaerae sp. nov., a novel species isolated from rice rhizosphere.</title>
        <authorList>
            <person name="Zhao J.J."/>
            <person name="Zhang J."/>
            <person name="Zhang R.J."/>
            <person name="Zhang C.W."/>
            <person name="Yin H.Q."/>
            <person name="Zhang X.X."/>
        </authorList>
    </citation>
    <scope>NUCLEOTIDE SEQUENCE [LARGE SCALE GENOMIC DNA]</scope>
    <source>
        <strain evidence="10 11">ACAM 611</strain>
    </source>
</reference>
<evidence type="ECO:0000256" key="6">
    <source>
        <dbReference type="ARBA" id="ARBA00023152"/>
    </source>
</evidence>
<comment type="pathway">
    <text evidence="2">Carbohydrate metabolism; erythritol degradation.</text>
</comment>
<comment type="pathway">
    <text evidence="8 9">Carbohydrate biosynthesis; gluconeogenesis.</text>
</comment>
<keyword evidence="4 8" id="KW-0312">Gluconeogenesis</keyword>
<gene>
    <name evidence="8 10" type="primary">tpiA</name>
    <name evidence="10" type="ORF">GPUN_1110</name>
</gene>
<dbReference type="InterPro" id="IPR035990">
    <property type="entry name" value="TIM_sf"/>
</dbReference>
<dbReference type="PANTHER" id="PTHR21139">
    <property type="entry name" value="TRIOSEPHOSPHATE ISOMERASE"/>
    <property type="match status" value="1"/>
</dbReference>
<dbReference type="InterPro" id="IPR020861">
    <property type="entry name" value="Triosephosphate_isomerase_AS"/>
</dbReference>
<dbReference type="HAMAP" id="MF_00147_B">
    <property type="entry name" value="TIM_B"/>
    <property type="match status" value="1"/>
</dbReference>
<dbReference type="EC" id="5.3.1.1" evidence="8 9"/>
<evidence type="ECO:0000256" key="8">
    <source>
        <dbReference type="HAMAP-Rule" id="MF_00147"/>
    </source>
</evidence>
<comment type="similarity">
    <text evidence="3 8 9">Belongs to the triosephosphate isomerase family.</text>
</comment>
<keyword evidence="11" id="KW-1185">Reference proteome</keyword>
<dbReference type="Pfam" id="PF00121">
    <property type="entry name" value="TIM"/>
    <property type="match status" value="1"/>
</dbReference>
<dbReference type="InterPro" id="IPR022896">
    <property type="entry name" value="TrioseP_Isoase_bac/euk"/>
</dbReference>
<dbReference type="SUPFAM" id="SSF51351">
    <property type="entry name" value="Triosephosphate isomerase (TIM)"/>
    <property type="match status" value="1"/>
</dbReference>
<keyword evidence="7 8" id="KW-0413">Isomerase</keyword>
<evidence type="ECO:0000313" key="11">
    <source>
        <dbReference type="Proteomes" id="UP000053586"/>
    </source>
</evidence>
<feature type="binding site" evidence="8">
    <location>
        <position position="168"/>
    </location>
    <ligand>
        <name>substrate</name>
    </ligand>
</feature>
<evidence type="ECO:0000313" key="10">
    <source>
        <dbReference type="EMBL" id="GAB55240.1"/>
    </source>
</evidence>
<evidence type="ECO:0000256" key="4">
    <source>
        <dbReference type="ARBA" id="ARBA00022432"/>
    </source>
</evidence>
<reference evidence="10 11" key="1">
    <citation type="journal article" date="2012" name="J. Bacteriol.">
        <title>Genome sequence of proteorhodopsin-containing sea ice bacterium Glaciecola punicea ACAM 611T.</title>
        <authorList>
            <person name="Qin Q.-L."/>
            <person name="Xie B.-B."/>
            <person name="Shu Y.-L."/>
            <person name="Rong J.-C."/>
            <person name="Zhao D.-L."/>
            <person name="Zhang X.-Y."/>
            <person name="Chen X.-L."/>
            <person name="Zhou B.-C."/>
            <person name="Zhanga Y.-Z."/>
        </authorList>
    </citation>
    <scope>NUCLEOTIDE SEQUENCE [LARGE SCALE GENOMIC DNA]</scope>
    <source>
        <strain evidence="10 11">ACAM 611</strain>
    </source>
</reference>
<comment type="function">
    <text evidence="8">Involved in the gluconeogenesis. Catalyzes stereospecifically the conversion of dihydroxyacetone phosphate (DHAP) to D-glyceraldehyde-3-phosphate (G3P).</text>
</comment>
<organism evidence="10 11">
    <name type="scientific">Glaciecola punicea ACAM 611</name>
    <dbReference type="NCBI Taxonomy" id="1121923"/>
    <lineage>
        <taxon>Bacteria</taxon>
        <taxon>Pseudomonadati</taxon>
        <taxon>Pseudomonadota</taxon>
        <taxon>Gammaproteobacteria</taxon>
        <taxon>Alteromonadales</taxon>
        <taxon>Alteromonadaceae</taxon>
        <taxon>Glaciecola</taxon>
    </lineage>
</organism>
<evidence type="ECO:0000256" key="2">
    <source>
        <dbReference type="ARBA" id="ARBA00004939"/>
    </source>
</evidence>
<evidence type="ECO:0000256" key="7">
    <source>
        <dbReference type="ARBA" id="ARBA00023235"/>
    </source>
</evidence>
<evidence type="ECO:0000256" key="9">
    <source>
        <dbReference type="RuleBase" id="RU363013"/>
    </source>
</evidence>
<comment type="catalytic activity">
    <reaction evidence="8 9">
        <text>D-glyceraldehyde 3-phosphate = dihydroxyacetone phosphate</text>
        <dbReference type="Rhea" id="RHEA:18585"/>
        <dbReference type="ChEBI" id="CHEBI:57642"/>
        <dbReference type="ChEBI" id="CHEBI:59776"/>
        <dbReference type="EC" id="5.3.1.1"/>
    </reaction>
</comment>
<keyword evidence="5 8" id="KW-0963">Cytoplasm</keyword>